<dbReference type="PANTHER" id="PTHR24136">
    <property type="entry name" value="SOWAH (DROSOPHILA) HOMOLOG"/>
    <property type="match status" value="1"/>
</dbReference>
<evidence type="ECO:0000256" key="1">
    <source>
        <dbReference type="ARBA" id="ARBA00005949"/>
    </source>
</evidence>
<protein>
    <submittedName>
        <fullName evidence="6">Ankyrin repeat-containing domain protein</fullName>
    </submittedName>
</protein>
<comment type="caution">
    <text evidence="6">The sequence shown here is derived from an EMBL/GenBank/DDBJ whole genome shotgun (WGS) entry which is preliminary data.</text>
</comment>
<dbReference type="Pfam" id="PF12796">
    <property type="entry name" value="Ank_2"/>
    <property type="match status" value="2"/>
</dbReference>
<dbReference type="InterPro" id="IPR001810">
    <property type="entry name" value="F-box_dom"/>
</dbReference>
<reference evidence="6" key="1">
    <citation type="submission" date="2023-03" db="EMBL/GenBank/DDBJ databases">
        <title>Massive genome expansion in bonnet fungi (Mycena s.s.) driven by repeated elements and novel gene families across ecological guilds.</title>
        <authorList>
            <consortium name="Lawrence Berkeley National Laboratory"/>
            <person name="Harder C.B."/>
            <person name="Miyauchi S."/>
            <person name="Viragh M."/>
            <person name="Kuo A."/>
            <person name="Thoen E."/>
            <person name="Andreopoulos B."/>
            <person name="Lu D."/>
            <person name="Skrede I."/>
            <person name="Drula E."/>
            <person name="Henrissat B."/>
            <person name="Morin E."/>
            <person name="Kohler A."/>
            <person name="Barry K."/>
            <person name="LaButti K."/>
            <person name="Morin E."/>
            <person name="Salamov A."/>
            <person name="Lipzen A."/>
            <person name="Mereny Z."/>
            <person name="Hegedus B."/>
            <person name="Baldrian P."/>
            <person name="Stursova M."/>
            <person name="Weitz H."/>
            <person name="Taylor A."/>
            <person name="Grigoriev I.V."/>
            <person name="Nagy L.G."/>
            <person name="Martin F."/>
            <person name="Kauserud H."/>
        </authorList>
    </citation>
    <scope>NUCLEOTIDE SEQUENCE</scope>
    <source>
        <strain evidence="6">9144</strain>
    </source>
</reference>
<feature type="repeat" description="ANK" evidence="4">
    <location>
        <begin position="195"/>
        <end position="227"/>
    </location>
</feature>
<dbReference type="SUPFAM" id="SSF48403">
    <property type="entry name" value="Ankyrin repeat"/>
    <property type="match status" value="1"/>
</dbReference>
<organism evidence="6 7">
    <name type="scientific">Mycena pura</name>
    <dbReference type="NCBI Taxonomy" id="153505"/>
    <lineage>
        <taxon>Eukaryota</taxon>
        <taxon>Fungi</taxon>
        <taxon>Dikarya</taxon>
        <taxon>Basidiomycota</taxon>
        <taxon>Agaricomycotina</taxon>
        <taxon>Agaricomycetes</taxon>
        <taxon>Agaricomycetidae</taxon>
        <taxon>Agaricales</taxon>
        <taxon>Marasmiineae</taxon>
        <taxon>Mycenaceae</taxon>
        <taxon>Mycena</taxon>
    </lineage>
</organism>
<feature type="domain" description="F-box" evidence="5">
    <location>
        <begin position="1"/>
        <end position="47"/>
    </location>
</feature>
<evidence type="ECO:0000256" key="3">
    <source>
        <dbReference type="ARBA" id="ARBA00023043"/>
    </source>
</evidence>
<feature type="repeat" description="ANK" evidence="4">
    <location>
        <begin position="163"/>
        <end position="195"/>
    </location>
</feature>
<name>A0AAD6VMA0_9AGAR</name>
<evidence type="ECO:0000259" key="5">
    <source>
        <dbReference type="PROSITE" id="PS50181"/>
    </source>
</evidence>
<evidence type="ECO:0000256" key="4">
    <source>
        <dbReference type="PROSITE-ProRule" id="PRU00023"/>
    </source>
</evidence>
<dbReference type="PROSITE" id="PS50181">
    <property type="entry name" value="FBOX"/>
    <property type="match status" value="1"/>
</dbReference>
<comment type="similarity">
    <text evidence="1">Belongs to the ankyrin SOCS box (ASB) family.</text>
</comment>
<evidence type="ECO:0000256" key="2">
    <source>
        <dbReference type="ARBA" id="ARBA00022737"/>
    </source>
</evidence>
<keyword evidence="7" id="KW-1185">Reference proteome</keyword>
<dbReference type="EMBL" id="JARJCW010000014">
    <property type="protein sequence ID" value="KAJ7217260.1"/>
    <property type="molecule type" value="Genomic_DNA"/>
</dbReference>
<evidence type="ECO:0000313" key="6">
    <source>
        <dbReference type="EMBL" id="KAJ7217260.1"/>
    </source>
</evidence>
<accession>A0AAD6VMA0</accession>
<dbReference type="InterPro" id="IPR051573">
    <property type="entry name" value="Ankyrin-SOCS_box_domain"/>
</dbReference>
<dbReference type="AlphaFoldDB" id="A0AAD6VMA0"/>
<proteinExistence type="inferred from homology"/>
<dbReference type="InterPro" id="IPR036770">
    <property type="entry name" value="Ankyrin_rpt-contain_sf"/>
</dbReference>
<dbReference type="Gene3D" id="1.25.40.20">
    <property type="entry name" value="Ankyrin repeat-containing domain"/>
    <property type="match status" value="1"/>
</dbReference>
<sequence>MLADLPTELISLLPALLSTPSLNTLILTCHRLHDILQGELESRFTGLTPAFARSLLFWAIDKSNPHVVQKLLCPPHSIDPSHPFYKWGGWLPLHHAVRAKNPQIVALLLGASSSAGAETWDPHYSDSPLQLAAEHNDVATMALLLDHSAPIDAIFGDRDYPWRDARALHRASGRGHMAMVRLLVARGADLECADHLGTALGFAVHGRHVDIVRFLLEKGADAAATAPLDCAPPAPLLYVVMVLRHPWWGREEAGMWQRLPLPEASKHIMALLLAYGARTEPTMAAIAKHLPELMTMARCSKEEFLKAIESMLKQAKEAIPDVLPW</sequence>
<dbReference type="GO" id="GO:0016567">
    <property type="term" value="P:protein ubiquitination"/>
    <property type="evidence" value="ECO:0007669"/>
    <property type="project" value="TreeGrafter"/>
</dbReference>
<dbReference type="SMART" id="SM00248">
    <property type="entry name" value="ANK"/>
    <property type="match status" value="4"/>
</dbReference>
<keyword evidence="3 4" id="KW-0040">ANK repeat</keyword>
<dbReference type="InterPro" id="IPR002110">
    <property type="entry name" value="Ankyrin_rpt"/>
</dbReference>
<gene>
    <name evidence="6" type="ORF">GGX14DRAFT_602735</name>
</gene>
<dbReference type="PROSITE" id="PS50088">
    <property type="entry name" value="ANK_REPEAT"/>
    <property type="match status" value="2"/>
</dbReference>
<dbReference type="Proteomes" id="UP001219525">
    <property type="component" value="Unassembled WGS sequence"/>
</dbReference>
<dbReference type="PANTHER" id="PTHR24136:SF15">
    <property type="entry name" value="ANK_REP_REGION DOMAIN-CONTAINING PROTEIN"/>
    <property type="match status" value="1"/>
</dbReference>
<keyword evidence="2" id="KW-0677">Repeat</keyword>
<dbReference type="GO" id="GO:0045732">
    <property type="term" value="P:positive regulation of protein catabolic process"/>
    <property type="evidence" value="ECO:0007669"/>
    <property type="project" value="TreeGrafter"/>
</dbReference>
<evidence type="ECO:0000313" key="7">
    <source>
        <dbReference type="Proteomes" id="UP001219525"/>
    </source>
</evidence>
<dbReference type="PROSITE" id="PS50297">
    <property type="entry name" value="ANK_REP_REGION"/>
    <property type="match status" value="2"/>
</dbReference>